<evidence type="ECO:0000313" key="3">
    <source>
        <dbReference type="EMBL" id="KAH3818924.1"/>
    </source>
</evidence>
<evidence type="ECO:0000256" key="2">
    <source>
        <dbReference type="SAM" id="SignalP"/>
    </source>
</evidence>
<dbReference type="AlphaFoldDB" id="A0A9D4GNY4"/>
<feature type="region of interest" description="Disordered" evidence="1">
    <location>
        <begin position="30"/>
        <end position="56"/>
    </location>
</feature>
<organism evidence="3 4">
    <name type="scientific">Dreissena polymorpha</name>
    <name type="common">Zebra mussel</name>
    <name type="synonym">Mytilus polymorpha</name>
    <dbReference type="NCBI Taxonomy" id="45954"/>
    <lineage>
        <taxon>Eukaryota</taxon>
        <taxon>Metazoa</taxon>
        <taxon>Spiralia</taxon>
        <taxon>Lophotrochozoa</taxon>
        <taxon>Mollusca</taxon>
        <taxon>Bivalvia</taxon>
        <taxon>Autobranchia</taxon>
        <taxon>Heteroconchia</taxon>
        <taxon>Euheterodonta</taxon>
        <taxon>Imparidentia</taxon>
        <taxon>Neoheterodontei</taxon>
        <taxon>Myida</taxon>
        <taxon>Dreissenoidea</taxon>
        <taxon>Dreissenidae</taxon>
        <taxon>Dreissena</taxon>
    </lineage>
</organism>
<evidence type="ECO:0000313" key="4">
    <source>
        <dbReference type="Proteomes" id="UP000828390"/>
    </source>
</evidence>
<sequence length="56" mass="5999">MPGFGFVEFGIWTCIISVCIPFKAAATLTTTTEPVPPGPGPFDKCSNSTTHRMKPL</sequence>
<dbReference type="Proteomes" id="UP000828390">
    <property type="component" value="Unassembled WGS sequence"/>
</dbReference>
<name>A0A9D4GNY4_DREPO</name>
<keyword evidence="2" id="KW-0732">Signal</keyword>
<dbReference type="EMBL" id="JAIWYP010000005">
    <property type="protein sequence ID" value="KAH3818924.1"/>
    <property type="molecule type" value="Genomic_DNA"/>
</dbReference>
<gene>
    <name evidence="3" type="ORF">DPMN_120652</name>
</gene>
<keyword evidence="4" id="KW-1185">Reference proteome</keyword>
<accession>A0A9D4GNY4</accession>
<reference evidence="3" key="1">
    <citation type="journal article" date="2019" name="bioRxiv">
        <title>The Genome of the Zebra Mussel, Dreissena polymorpha: A Resource for Invasive Species Research.</title>
        <authorList>
            <person name="McCartney M.A."/>
            <person name="Auch B."/>
            <person name="Kono T."/>
            <person name="Mallez S."/>
            <person name="Zhang Y."/>
            <person name="Obille A."/>
            <person name="Becker A."/>
            <person name="Abrahante J.E."/>
            <person name="Garbe J."/>
            <person name="Badalamenti J.P."/>
            <person name="Herman A."/>
            <person name="Mangelson H."/>
            <person name="Liachko I."/>
            <person name="Sullivan S."/>
            <person name="Sone E.D."/>
            <person name="Koren S."/>
            <person name="Silverstein K.A.T."/>
            <person name="Beckman K.B."/>
            <person name="Gohl D.M."/>
        </authorList>
    </citation>
    <scope>NUCLEOTIDE SEQUENCE</scope>
    <source>
        <strain evidence="3">Duluth1</strain>
        <tissue evidence="3">Whole animal</tissue>
    </source>
</reference>
<evidence type="ECO:0000256" key="1">
    <source>
        <dbReference type="SAM" id="MobiDB-lite"/>
    </source>
</evidence>
<protein>
    <submittedName>
        <fullName evidence="3">Uncharacterized protein</fullName>
    </submittedName>
</protein>
<feature type="chain" id="PRO_5039351846" evidence="2">
    <location>
        <begin position="26"/>
        <end position="56"/>
    </location>
</feature>
<comment type="caution">
    <text evidence="3">The sequence shown here is derived from an EMBL/GenBank/DDBJ whole genome shotgun (WGS) entry which is preliminary data.</text>
</comment>
<feature type="signal peptide" evidence="2">
    <location>
        <begin position="1"/>
        <end position="25"/>
    </location>
</feature>
<proteinExistence type="predicted"/>
<reference evidence="3" key="2">
    <citation type="submission" date="2020-11" db="EMBL/GenBank/DDBJ databases">
        <authorList>
            <person name="McCartney M.A."/>
            <person name="Auch B."/>
            <person name="Kono T."/>
            <person name="Mallez S."/>
            <person name="Becker A."/>
            <person name="Gohl D.M."/>
            <person name="Silverstein K.A.T."/>
            <person name="Koren S."/>
            <person name="Bechman K.B."/>
            <person name="Herman A."/>
            <person name="Abrahante J.E."/>
            <person name="Garbe J."/>
        </authorList>
    </citation>
    <scope>NUCLEOTIDE SEQUENCE</scope>
    <source>
        <strain evidence="3">Duluth1</strain>
        <tissue evidence="3">Whole animal</tissue>
    </source>
</reference>